<keyword evidence="3" id="KW-1185">Reference proteome</keyword>
<dbReference type="RefSeq" id="WP_352146322.1">
    <property type="nucleotide sequence ID" value="NZ_JBEOZY010000004.1"/>
</dbReference>
<evidence type="ECO:0000313" key="3">
    <source>
        <dbReference type="Proteomes" id="UP001496720"/>
    </source>
</evidence>
<proteinExistence type="predicted"/>
<gene>
    <name evidence="2" type="ORF">ABT188_06870</name>
</gene>
<dbReference type="InterPro" id="IPR045794">
    <property type="entry name" value="Trypco1"/>
</dbReference>
<dbReference type="NCBIfam" id="NF041216">
    <property type="entry name" value="CU044_2847_fam"/>
    <property type="match status" value="1"/>
</dbReference>
<evidence type="ECO:0000313" key="2">
    <source>
        <dbReference type="EMBL" id="MER6164305.1"/>
    </source>
</evidence>
<sequence length="134" mass="13321">MSVSTTPDVPLDDGTPVRFLLAPGDGTFPEPYDDDLPEGMGRAVPVARGTGSVARFAAGALRGALSPLGPLIQEVHDAATAVPDPPTELSVTFGVQVGQDLKLGIVGGTGTAHLTVTASWSPTASASGAATAAD</sequence>
<dbReference type="EMBL" id="JBEOZY010000004">
    <property type="protein sequence ID" value="MER6164305.1"/>
    <property type="molecule type" value="Genomic_DNA"/>
</dbReference>
<accession>A0ABV1SRD9</accession>
<protein>
    <submittedName>
        <fullName evidence="2">CU044_2847 family protein</fullName>
    </submittedName>
</protein>
<reference evidence="2 3" key="1">
    <citation type="submission" date="2024-06" db="EMBL/GenBank/DDBJ databases">
        <title>The Natural Products Discovery Center: Release of the First 8490 Sequenced Strains for Exploring Actinobacteria Biosynthetic Diversity.</title>
        <authorList>
            <person name="Kalkreuter E."/>
            <person name="Kautsar S.A."/>
            <person name="Yang D."/>
            <person name="Bader C.D."/>
            <person name="Teijaro C.N."/>
            <person name="Fluegel L."/>
            <person name="Davis C.M."/>
            <person name="Simpson J.R."/>
            <person name="Lauterbach L."/>
            <person name="Steele A.D."/>
            <person name="Gui C."/>
            <person name="Meng S."/>
            <person name="Li G."/>
            <person name="Viehrig K."/>
            <person name="Ye F."/>
            <person name="Su P."/>
            <person name="Kiefer A.F."/>
            <person name="Nichols A."/>
            <person name="Cepeda A.J."/>
            <person name="Yan W."/>
            <person name="Fan B."/>
            <person name="Jiang Y."/>
            <person name="Adhikari A."/>
            <person name="Zheng C.-J."/>
            <person name="Schuster L."/>
            <person name="Cowan T.M."/>
            <person name="Smanski M.J."/>
            <person name="Chevrette M.G."/>
            <person name="De Carvalho L.P.S."/>
            <person name="Shen B."/>
        </authorList>
    </citation>
    <scope>NUCLEOTIDE SEQUENCE [LARGE SCALE GENOMIC DNA]</scope>
    <source>
        <strain evidence="2 3">NPDC001615</strain>
    </source>
</reference>
<feature type="domain" description="Trypsin-co-occurring" evidence="1">
    <location>
        <begin position="9"/>
        <end position="121"/>
    </location>
</feature>
<name>A0ABV1SRD9_9ACTN</name>
<organism evidence="2 3">
    <name type="scientific">Streptomyces violaceorubidus</name>
    <dbReference type="NCBI Taxonomy" id="284042"/>
    <lineage>
        <taxon>Bacteria</taxon>
        <taxon>Bacillati</taxon>
        <taxon>Actinomycetota</taxon>
        <taxon>Actinomycetes</taxon>
        <taxon>Kitasatosporales</taxon>
        <taxon>Streptomycetaceae</taxon>
        <taxon>Streptomyces</taxon>
    </lineage>
</organism>
<comment type="caution">
    <text evidence="2">The sequence shown here is derived from an EMBL/GenBank/DDBJ whole genome shotgun (WGS) entry which is preliminary data.</text>
</comment>
<dbReference type="Pfam" id="PF19493">
    <property type="entry name" value="Trypco1"/>
    <property type="match status" value="1"/>
</dbReference>
<evidence type="ECO:0000259" key="1">
    <source>
        <dbReference type="Pfam" id="PF19493"/>
    </source>
</evidence>
<dbReference type="Proteomes" id="UP001496720">
    <property type="component" value="Unassembled WGS sequence"/>
</dbReference>